<proteinExistence type="predicted"/>
<evidence type="ECO:0000256" key="2">
    <source>
        <dbReference type="ARBA" id="ARBA00022692"/>
    </source>
</evidence>
<name>A0A2K2EW15_9CLOT</name>
<dbReference type="EMBL" id="NIOJ01000187">
    <property type="protein sequence ID" value="PNT90718.1"/>
    <property type="molecule type" value="Genomic_DNA"/>
</dbReference>
<keyword evidence="6" id="KW-1185">Reference proteome</keyword>
<dbReference type="AlphaFoldDB" id="A0A2K2EW15"/>
<comment type="subcellular location">
    <subcellularLocation>
        <location evidence="1">Membrane</location>
        <topology evidence="1">Multi-pass membrane protein</topology>
    </subcellularLocation>
</comment>
<gene>
    <name evidence="5" type="ORF">CDQ84_19460</name>
</gene>
<reference evidence="5 6" key="1">
    <citation type="submission" date="2017-06" db="EMBL/GenBank/DDBJ databases">
        <title>Investigating the central metabolism of Clostridium thermosuccinogenes.</title>
        <authorList>
            <person name="Koendjbiharie J.G."/>
            <person name="van Kranenburg R."/>
        </authorList>
    </citation>
    <scope>NUCLEOTIDE SEQUENCE [LARGE SCALE GENOMIC DNA]</scope>
    <source>
        <strain evidence="5 6">DSM 5806</strain>
    </source>
</reference>
<evidence type="ECO:0000256" key="4">
    <source>
        <dbReference type="ARBA" id="ARBA00023136"/>
    </source>
</evidence>
<dbReference type="InterPro" id="IPR006480">
    <property type="entry name" value="Phage_holin_4_1"/>
</dbReference>
<evidence type="ECO:0000256" key="3">
    <source>
        <dbReference type="ARBA" id="ARBA00022989"/>
    </source>
</evidence>
<keyword evidence="3" id="KW-1133">Transmembrane helix</keyword>
<keyword evidence="4" id="KW-0472">Membrane</keyword>
<organism evidence="5 6">
    <name type="scientific">Clostridium thermosuccinogenes</name>
    <dbReference type="NCBI Taxonomy" id="84032"/>
    <lineage>
        <taxon>Bacteria</taxon>
        <taxon>Bacillati</taxon>
        <taxon>Bacillota</taxon>
        <taxon>Clostridia</taxon>
        <taxon>Eubacteriales</taxon>
        <taxon>Clostridiaceae</taxon>
        <taxon>Clostridium</taxon>
    </lineage>
</organism>
<dbReference type="OrthoDB" id="88184at2"/>
<feature type="non-terminal residue" evidence="5">
    <location>
        <position position="1"/>
    </location>
</feature>
<dbReference type="Proteomes" id="UP000236151">
    <property type="component" value="Unassembled WGS sequence"/>
</dbReference>
<accession>A0A2K2EW15</accession>
<evidence type="ECO:0000256" key="1">
    <source>
        <dbReference type="ARBA" id="ARBA00004141"/>
    </source>
</evidence>
<evidence type="ECO:0000313" key="5">
    <source>
        <dbReference type="EMBL" id="PNT90718.1"/>
    </source>
</evidence>
<evidence type="ECO:0000313" key="6">
    <source>
        <dbReference type="Proteomes" id="UP000236151"/>
    </source>
</evidence>
<dbReference type="GO" id="GO:0016020">
    <property type="term" value="C:membrane"/>
    <property type="evidence" value="ECO:0007669"/>
    <property type="project" value="UniProtKB-SubCell"/>
</dbReference>
<dbReference type="Pfam" id="PF05105">
    <property type="entry name" value="Phage_holin_4_1"/>
    <property type="match status" value="1"/>
</dbReference>
<protein>
    <submittedName>
        <fullName evidence="5">Holin</fullName>
    </submittedName>
</protein>
<keyword evidence="2" id="KW-0812">Transmembrane</keyword>
<comment type="caution">
    <text evidence="5">The sequence shown here is derived from an EMBL/GenBank/DDBJ whole genome shotgun (WGS) entry which is preliminary data.</text>
</comment>
<sequence>NEGISILENTGKMGLPFPRKIKDVIEKLKENDDKK</sequence>